<gene>
    <name evidence="1" type="ORF">GCM10011575_42740</name>
</gene>
<keyword evidence="2" id="KW-1185">Reference proteome</keyword>
<reference evidence="1" key="2">
    <citation type="submission" date="2020-09" db="EMBL/GenBank/DDBJ databases">
        <authorList>
            <person name="Sun Q."/>
            <person name="Zhou Y."/>
        </authorList>
    </citation>
    <scope>NUCLEOTIDE SEQUENCE</scope>
    <source>
        <strain evidence="1">CGMCC 4.7306</strain>
    </source>
</reference>
<dbReference type="InterPro" id="IPR029021">
    <property type="entry name" value="Prot-tyrosine_phosphatase-like"/>
</dbReference>
<protein>
    <recommendedName>
        <fullName evidence="3">Protein-tyrosine phosphatase</fullName>
    </recommendedName>
</protein>
<proteinExistence type="predicted"/>
<dbReference type="InterPro" id="IPR026893">
    <property type="entry name" value="Tyr/Ser_Pase_IphP-type"/>
</dbReference>
<reference evidence="1" key="1">
    <citation type="journal article" date="2014" name="Int. J. Syst. Evol. Microbiol.">
        <title>Complete genome sequence of Corynebacterium casei LMG S-19264T (=DSM 44701T), isolated from a smear-ripened cheese.</title>
        <authorList>
            <consortium name="US DOE Joint Genome Institute (JGI-PGF)"/>
            <person name="Walter F."/>
            <person name="Albersmeier A."/>
            <person name="Kalinowski J."/>
            <person name="Ruckert C."/>
        </authorList>
    </citation>
    <scope>NUCLEOTIDE SEQUENCE</scope>
    <source>
        <strain evidence="1">CGMCC 4.7306</strain>
    </source>
</reference>
<dbReference type="AlphaFoldDB" id="A0A917SGU0"/>
<name>A0A917SGU0_9ACTN</name>
<sequence length="234" mass="25570">MADTSTPTSTPTTTPATTPAIGRLTNLREIGGPGFQAGRRRTIYRANTEPVDIRDYPTGLTAVLDLRREDEIDRVPHPLVADAGYRRVPLFDPASRLEADADAVYLHEQYIDWLERHRATIPAVFAALAATEGDALVCCSAGKDRTGVVSALLARLWGADLELVGADYALTRERLAERFAADLAASADPDWTRIQQACTPDVMINVVRHVEQHYGGVPDYLRSIGLSDTEIDSL</sequence>
<dbReference type="Pfam" id="PF13350">
    <property type="entry name" value="Y_phosphatase3"/>
    <property type="match status" value="1"/>
</dbReference>
<dbReference type="EMBL" id="BMMZ01000015">
    <property type="protein sequence ID" value="GGL79910.1"/>
    <property type="molecule type" value="Genomic_DNA"/>
</dbReference>
<dbReference type="Proteomes" id="UP000613840">
    <property type="component" value="Unassembled WGS sequence"/>
</dbReference>
<evidence type="ECO:0000313" key="2">
    <source>
        <dbReference type="Proteomes" id="UP000613840"/>
    </source>
</evidence>
<dbReference type="Gene3D" id="3.90.190.10">
    <property type="entry name" value="Protein tyrosine phosphatase superfamily"/>
    <property type="match status" value="1"/>
</dbReference>
<comment type="caution">
    <text evidence="1">The sequence shown here is derived from an EMBL/GenBank/DDBJ whole genome shotgun (WGS) entry which is preliminary data.</text>
</comment>
<evidence type="ECO:0008006" key="3">
    <source>
        <dbReference type="Google" id="ProtNLM"/>
    </source>
</evidence>
<dbReference type="SUPFAM" id="SSF52799">
    <property type="entry name" value="(Phosphotyrosine protein) phosphatases II"/>
    <property type="match status" value="1"/>
</dbReference>
<accession>A0A917SGU0</accession>
<organism evidence="1 2">
    <name type="scientific">Microlunatus endophyticus</name>
    <dbReference type="NCBI Taxonomy" id="1716077"/>
    <lineage>
        <taxon>Bacteria</taxon>
        <taxon>Bacillati</taxon>
        <taxon>Actinomycetota</taxon>
        <taxon>Actinomycetes</taxon>
        <taxon>Propionibacteriales</taxon>
        <taxon>Propionibacteriaceae</taxon>
        <taxon>Microlunatus</taxon>
    </lineage>
</organism>
<evidence type="ECO:0000313" key="1">
    <source>
        <dbReference type="EMBL" id="GGL79910.1"/>
    </source>
</evidence>
<dbReference type="GO" id="GO:0004721">
    <property type="term" value="F:phosphoprotein phosphatase activity"/>
    <property type="evidence" value="ECO:0007669"/>
    <property type="project" value="InterPro"/>
</dbReference>
<dbReference type="RefSeq" id="WP_188897661.1">
    <property type="nucleotide sequence ID" value="NZ_BMMZ01000015.1"/>
</dbReference>